<keyword evidence="1" id="KW-0472">Membrane</keyword>
<feature type="transmembrane region" description="Helical" evidence="1">
    <location>
        <begin position="258"/>
        <end position="282"/>
    </location>
</feature>
<keyword evidence="1" id="KW-0812">Transmembrane</keyword>
<evidence type="ECO:0000256" key="1">
    <source>
        <dbReference type="SAM" id="Phobius"/>
    </source>
</evidence>
<feature type="transmembrane region" description="Helical" evidence="1">
    <location>
        <begin position="159"/>
        <end position="180"/>
    </location>
</feature>
<protein>
    <recommendedName>
        <fullName evidence="4">Glycerophosphoryl diester phosphodiesterase membrane domain-containing protein</fullName>
    </recommendedName>
</protein>
<name>A0A0G0LSM3_9BACT</name>
<accession>A0A0G0LSM3</accession>
<dbReference type="EMBL" id="LBVS01000002">
    <property type="protein sequence ID" value="KKQ90980.1"/>
    <property type="molecule type" value="Genomic_DNA"/>
</dbReference>
<gene>
    <name evidence="2" type="ORF">UT15_C0002G0053</name>
</gene>
<feature type="transmembrane region" description="Helical" evidence="1">
    <location>
        <begin position="218"/>
        <end position="251"/>
    </location>
</feature>
<dbReference type="Proteomes" id="UP000033862">
    <property type="component" value="Unassembled WGS sequence"/>
</dbReference>
<organism evidence="2 3">
    <name type="scientific">Berkelbacteria bacterium GW2011_GWA1_39_10</name>
    <dbReference type="NCBI Taxonomy" id="1618332"/>
    <lineage>
        <taxon>Bacteria</taxon>
        <taxon>Candidatus Berkelbacteria</taxon>
    </lineage>
</organism>
<evidence type="ECO:0008006" key="4">
    <source>
        <dbReference type="Google" id="ProtNLM"/>
    </source>
</evidence>
<dbReference type="InterPro" id="IPR055966">
    <property type="entry name" value="DUF7544"/>
</dbReference>
<dbReference type="AlphaFoldDB" id="A0A0G0LSM3"/>
<feature type="transmembrane region" description="Helical" evidence="1">
    <location>
        <begin position="20"/>
        <end position="41"/>
    </location>
</feature>
<keyword evidence="1" id="KW-1133">Transmembrane helix</keyword>
<comment type="caution">
    <text evidence="2">The sequence shown here is derived from an EMBL/GenBank/DDBJ whole genome shotgun (WGS) entry which is preliminary data.</text>
</comment>
<proteinExistence type="predicted"/>
<dbReference type="STRING" id="1618332.UT15_C0002G0053"/>
<dbReference type="Pfam" id="PF24400">
    <property type="entry name" value="DUF7544"/>
    <property type="match status" value="1"/>
</dbReference>
<evidence type="ECO:0000313" key="2">
    <source>
        <dbReference type="EMBL" id="KKQ90980.1"/>
    </source>
</evidence>
<feature type="transmembrane region" description="Helical" evidence="1">
    <location>
        <begin position="132"/>
        <end position="152"/>
    </location>
</feature>
<sequence length="298" mass="33197">MDYFEIVRNSYKIALKQKYLWIFGMLAGGYGGYRSFGLNYSSGSSEWQKAFENNSTNFDFASFWLSYGAIILTLIAILTVFGLVMYIIGIVSQGALIGSVKKISINEKNNFKIGFLLGWHNFWRILGVNILYFLMILASLILLIGPVALLVVSHQYILAIIWGILLFFVDLIFWLLVSFISPYSLRVVVLEKLSVWESIRHSLHMVRDNLGKVIVMYLLLYAISIGVGIAVILAVLFIGGLLLAIGFGLLLASKIMAIIYAIIAGLAVLIGFMVFAGAYNAFYSSALTLTYLELSKKS</sequence>
<evidence type="ECO:0000313" key="3">
    <source>
        <dbReference type="Proteomes" id="UP000033862"/>
    </source>
</evidence>
<feature type="transmembrane region" description="Helical" evidence="1">
    <location>
        <begin position="61"/>
        <end position="88"/>
    </location>
</feature>
<reference evidence="2 3" key="1">
    <citation type="journal article" date="2015" name="Nature">
        <title>rRNA introns, odd ribosomes, and small enigmatic genomes across a large radiation of phyla.</title>
        <authorList>
            <person name="Brown C.T."/>
            <person name="Hug L.A."/>
            <person name="Thomas B.C."/>
            <person name="Sharon I."/>
            <person name="Castelle C.J."/>
            <person name="Singh A."/>
            <person name="Wilkins M.J."/>
            <person name="Williams K.H."/>
            <person name="Banfield J.F."/>
        </authorList>
    </citation>
    <scope>NUCLEOTIDE SEQUENCE [LARGE SCALE GENOMIC DNA]</scope>
</reference>